<dbReference type="InterPro" id="IPR002376">
    <property type="entry name" value="Formyl_transf_N"/>
</dbReference>
<evidence type="ECO:0000259" key="1">
    <source>
        <dbReference type="Pfam" id="PF00551"/>
    </source>
</evidence>
<dbReference type="Pfam" id="PF00551">
    <property type="entry name" value="Formyl_trans_N"/>
    <property type="match status" value="1"/>
</dbReference>
<proteinExistence type="predicted"/>
<organism evidence="2 3">
    <name type="scientific">Sporofaciens musculi</name>
    <dbReference type="NCBI Taxonomy" id="2681861"/>
    <lineage>
        <taxon>Bacteria</taxon>
        <taxon>Bacillati</taxon>
        <taxon>Bacillota</taxon>
        <taxon>Clostridia</taxon>
        <taxon>Lachnospirales</taxon>
        <taxon>Lachnospiraceae</taxon>
        <taxon>Sporofaciens</taxon>
    </lineage>
</organism>
<protein>
    <recommendedName>
        <fullName evidence="1">Formyl transferase N-terminal domain-containing protein</fullName>
    </recommendedName>
</protein>
<dbReference type="AlphaFoldDB" id="A0A7X3MGB5"/>
<gene>
    <name evidence="2" type="ORF">GN277_11010</name>
</gene>
<sequence>MDAVFIGCVKSSEIFLKKLCELDINIVGVITKEQSNYNSDFADLSILCRENGIDYIFTENINDKDCVTYIEDKKPDIIFCLGWSQLVKQQILKIPKRGTVGFHPAALPYNRGRHPLIWALALGLQETASTFF</sequence>
<accession>A0A7X3MGB5</accession>
<dbReference type="Gene3D" id="3.40.50.12230">
    <property type="match status" value="1"/>
</dbReference>
<keyword evidence="3" id="KW-1185">Reference proteome</keyword>
<dbReference type="EMBL" id="WUQX01000001">
    <property type="protein sequence ID" value="MXP75893.1"/>
    <property type="molecule type" value="Genomic_DNA"/>
</dbReference>
<dbReference type="Proteomes" id="UP000460412">
    <property type="component" value="Unassembled WGS sequence"/>
</dbReference>
<dbReference type="SUPFAM" id="SSF53328">
    <property type="entry name" value="Formyltransferase"/>
    <property type="match status" value="1"/>
</dbReference>
<evidence type="ECO:0000313" key="2">
    <source>
        <dbReference type="EMBL" id="MXP75893.1"/>
    </source>
</evidence>
<feature type="domain" description="Formyl transferase N-terminal" evidence="1">
    <location>
        <begin position="25"/>
        <end position="128"/>
    </location>
</feature>
<dbReference type="InterPro" id="IPR036477">
    <property type="entry name" value="Formyl_transf_N_sf"/>
</dbReference>
<reference evidence="2 3" key="1">
    <citation type="submission" date="2019-12" db="EMBL/GenBank/DDBJ databases">
        <title>Sporaefaciens musculi gen. nov., sp. nov., a novel bacterium isolated from the caecum of an obese mouse.</title>
        <authorList>
            <person name="Rasmussen T.S."/>
            <person name="Streidl T."/>
            <person name="Hitch T.C.A."/>
            <person name="Wortmann E."/>
            <person name="Deptula P."/>
            <person name="Hansen M."/>
            <person name="Nielsen D.S."/>
            <person name="Clavel T."/>
            <person name="Vogensen F.K."/>
        </authorList>
    </citation>
    <scope>NUCLEOTIDE SEQUENCE [LARGE SCALE GENOMIC DNA]</scope>
    <source>
        <strain evidence="2 3">WCA-9-b2</strain>
    </source>
</reference>
<comment type="caution">
    <text evidence="2">The sequence shown here is derived from an EMBL/GenBank/DDBJ whole genome shotgun (WGS) entry which is preliminary data.</text>
</comment>
<name>A0A7X3MGB5_9FIRM</name>
<evidence type="ECO:0000313" key="3">
    <source>
        <dbReference type="Proteomes" id="UP000460412"/>
    </source>
</evidence>